<dbReference type="Pfam" id="PF00701">
    <property type="entry name" value="DHDPS"/>
    <property type="match status" value="1"/>
</dbReference>
<feature type="active site" description="Schiff-base intermediate with substrate" evidence="14">
    <location>
        <position position="162"/>
    </location>
</feature>
<dbReference type="PANTHER" id="PTHR12128">
    <property type="entry name" value="DIHYDRODIPICOLINATE SYNTHASE"/>
    <property type="match status" value="1"/>
</dbReference>
<comment type="pathway">
    <text evidence="2">Amino-acid biosynthesis; L-lysine biosynthesis via DAP pathway; (S)-tetrahydrodipicolinate from L-aspartate: step 3/4.</text>
</comment>
<evidence type="ECO:0000313" key="17">
    <source>
        <dbReference type="Proteomes" id="UP000245216"/>
    </source>
</evidence>
<gene>
    <name evidence="16" type="primary">dapA</name>
    <name evidence="16" type="ORF">DF183_07440</name>
</gene>
<evidence type="ECO:0000256" key="6">
    <source>
        <dbReference type="ARBA" id="ARBA00022605"/>
    </source>
</evidence>
<evidence type="ECO:0000256" key="15">
    <source>
        <dbReference type="PIRSR" id="PIRSR001365-2"/>
    </source>
</evidence>
<dbReference type="GO" id="GO:0008840">
    <property type="term" value="F:4-hydroxy-tetrahydrodipicolinate synthase activity"/>
    <property type="evidence" value="ECO:0007669"/>
    <property type="project" value="UniProtKB-UniRule"/>
</dbReference>
<evidence type="ECO:0000256" key="3">
    <source>
        <dbReference type="ARBA" id="ARBA00007592"/>
    </source>
</evidence>
<dbReference type="InterPro" id="IPR002220">
    <property type="entry name" value="DapA-like"/>
</dbReference>
<comment type="caution">
    <text evidence="16">The sequence shown here is derived from an EMBL/GenBank/DDBJ whole genome shotgun (WGS) entry which is preliminary data.</text>
</comment>
<organism evidence="16 17">
    <name type="scientific">Alcaligenes faecalis</name>
    <dbReference type="NCBI Taxonomy" id="511"/>
    <lineage>
        <taxon>Bacteria</taxon>
        <taxon>Pseudomonadati</taxon>
        <taxon>Pseudomonadota</taxon>
        <taxon>Betaproteobacteria</taxon>
        <taxon>Burkholderiales</taxon>
        <taxon>Alcaligenaceae</taxon>
        <taxon>Alcaligenes</taxon>
    </lineage>
</organism>
<proteinExistence type="inferred from homology"/>
<sequence>MNLNGILVPIVTPFDANNQLNEAALERLVECFIEAGVGGIVACGTTGEYYALSAQERRRVLEIVAKTGRGRTTLIAGVNSMSPAEAISRIREAEELGYEALMLSPTPYSLPGQNEVVAYFKEVAAATELPIVMYNFPARIGIQIELESVYELAKVKNIVGIKESSGNFSRVVAMVNANLPDFQVVCGCDDQAADFLFWGVRSWISGGANVFPAEQVQMLKAAEQGDWDSVRRMMAAMLPAIAAMESGNYNQKAKLGCVRHGLDVGSVRLPLLPVDAQERDDFLAQINAYQVEQEA</sequence>
<evidence type="ECO:0000256" key="8">
    <source>
        <dbReference type="ARBA" id="ARBA00023154"/>
    </source>
</evidence>
<evidence type="ECO:0000256" key="12">
    <source>
        <dbReference type="NCBIfam" id="TIGR00674"/>
    </source>
</evidence>
<keyword evidence="7" id="KW-0220">Diaminopimelate biosynthesis</keyword>
<name>A0A2U2BKM8_ALCFA</name>
<dbReference type="PANTHER" id="PTHR12128:SF66">
    <property type="entry name" value="4-HYDROXY-2-OXOGLUTARATE ALDOLASE, MITOCHONDRIAL"/>
    <property type="match status" value="1"/>
</dbReference>
<evidence type="ECO:0000256" key="13">
    <source>
        <dbReference type="PIRNR" id="PIRNR001365"/>
    </source>
</evidence>
<dbReference type="UniPathway" id="UPA00034">
    <property type="reaction ID" value="UER00017"/>
</dbReference>
<evidence type="ECO:0000256" key="7">
    <source>
        <dbReference type="ARBA" id="ARBA00022915"/>
    </source>
</evidence>
<keyword evidence="9 13" id="KW-0456">Lyase</keyword>
<dbReference type="EMBL" id="QEXO01000002">
    <property type="protein sequence ID" value="PWE14542.1"/>
    <property type="molecule type" value="Genomic_DNA"/>
</dbReference>
<dbReference type="EC" id="4.3.3.7" evidence="4 12"/>
<dbReference type="PIRSF" id="PIRSF001365">
    <property type="entry name" value="DHDPS"/>
    <property type="match status" value="1"/>
</dbReference>
<dbReference type="AlphaFoldDB" id="A0A2U2BKM8"/>
<dbReference type="GO" id="GO:0005829">
    <property type="term" value="C:cytosol"/>
    <property type="evidence" value="ECO:0007669"/>
    <property type="project" value="TreeGrafter"/>
</dbReference>
<evidence type="ECO:0000256" key="10">
    <source>
        <dbReference type="ARBA" id="ARBA00023270"/>
    </source>
</evidence>
<accession>A0A2U2BKM8</accession>
<dbReference type="GO" id="GO:0019877">
    <property type="term" value="P:diaminopimelate biosynthetic process"/>
    <property type="evidence" value="ECO:0007669"/>
    <property type="project" value="UniProtKB-KW"/>
</dbReference>
<evidence type="ECO:0000313" key="16">
    <source>
        <dbReference type="EMBL" id="PWE14542.1"/>
    </source>
</evidence>
<dbReference type="PRINTS" id="PR00146">
    <property type="entry name" value="DHPICSNTHASE"/>
</dbReference>
<keyword evidence="5" id="KW-0963">Cytoplasm</keyword>
<dbReference type="SUPFAM" id="SSF51569">
    <property type="entry name" value="Aldolase"/>
    <property type="match status" value="1"/>
</dbReference>
<dbReference type="CDD" id="cd00408">
    <property type="entry name" value="DHDPS-like"/>
    <property type="match status" value="1"/>
</dbReference>
<reference evidence="16 17" key="1">
    <citation type="submission" date="2018-05" db="EMBL/GenBank/DDBJ databases">
        <title>Genome Sequence of an Efficient Indole-Degrading Bacterium, Alcaligenes sp.YBY.</title>
        <authorList>
            <person name="Yang B."/>
        </authorList>
    </citation>
    <scope>NUCLEOTIDE SEQUENCE [LARGE SCALE GENOMIC DNA]</scope>
    <source>
        <strain evidence="16 17">YBY</strain>
    </source>
</reference>
<evidence type="ECO:0000256" key="9">
    <source>
        <dbReference type="ARBA" id="ARBA00023239"/>
    </source>
</evidence>
<evidence type="ECO:0000256" key="2">
    <source>
        <dbReference type="ARBA" id="ARBA00005120"/>
    </source>
</evidence>
<comment type="similarity">
    <text evidence="3 13">Belongs to the DapA family.</text>
</comment>
<evidence type="ECO:0000256" key="11">
    <source>
        <dbReference type="ARBA" id="ARBA00047836"/>
    </source>
</evidence>
<feature type="binding site" evidence="15">
    <location>
        <position position="46"/>
    </location>
    <ligand>
        <name>pyruvate</name>
        <dbReference type="ChEBI" id="CHEBI:15361"/>
    </ligand>
</feature>
<evidence type="ECO:0000256" key="14">
    <source>
        <dbReference type="PIRSR" id="PIRSR001365-1"/>
    </source>
</evidence>
<comment type="catalytic activity">
    <reaction evidence="11">
        <text>L-aspartate 4-semialdehyde + pyruvate = (2S,4S)-4-hydroxy-2,3,4,5-tetrahydrodipicolinate + H2O + H(+)</text>
        <dbReference type="Rhea" id="RHEA:34171"/>
        <dbReference type="ChEBI" id="CHEBI:15361"/>
        <dbReference type="ChEBI" id="CHEBI:15377"/>
        <dbReference type="ChEBI" id="CHEBI:15378"/>
        <dbReference type="ChEBI" id="CHEBI:67139"/>
        <dbReference type="ChEBI" id="CHEBI:537519"/>
        <dbReference type="EC" id="4.3.3.7"/>
    </reaction>
</comment>
<keyword evidence="10" id="KW-0704">Schiff base</keyword>
<feature type="active site" description="Proton donor/acceptor" evidence="14">
    <location>
        <position position="134"/>
    </location>
</feature>
<keyword evidence="8" id="KW-0457">Lysine biosynthesis</keyword>
<dbReference type="SMART" id="SM01130">
    <property type="entry name" value="DHDPS"/>
    <property type="match status" value="1"/>
</dbReference>
<dbReference type="STRING" id="511.UZ73_06390"/>
<dbReference type="Gene3D" id="3.20.20.70">
    <property type="entry name" value="Aldolase class I"/>
    <property type="match status" value="1"/>
</dbReference>
<dbReference type="GO" id="GO:0009089">
    <property type="term" value="P:lysine biosynthetic process via diaminopimelate"/>
    <property type="evidence" value="ECO:0007669"/>
    <property type="project" value="UniProtKB-UniRule"/>
</dbReference>
<feature type="binding site" evidence="15">
    <location>
        <position position="204"/>
    </location>
    <ligand>
        <name>pyruvate</name>
        <dbReference type="ChEBI" id="CHEBI:15361"/>
    </ligand>
</feature>
<dbReference type="Proteomes" id="UP000245216">
    <property type="component" value="Unassembled WGS sequence"/>
</dbReference>
<keyword evidence="6" id="KW-0028">Amino-acid biosynthesis</keyword>
<dbReference type="RefSeq" id="WP_109088776.1">
    <property type="nucleotide sequence ID" value="NZ_QEXO01000002.1"/>
</dbReference>
<dbReference type="NCBIfam" id="TIGR00674">
    <property type="entry name" value="dapA"/>
    <property type="match status" value="1"/>
</dbReference>
<evidence type="ECO:0000256" key="5">
    <source>
        <dbReference type="ARBA" id="ARBA00022490"/>
    </source>
</evidence>
<dbReference type="InterPro" id="IPR005263">
    <property type="entry name" value="DapA"/>
</dbReference>
<evidence type="ECO:0000256" key="4">
    <source>
        <dbReference type="ARBA" id="ARBA00012086"/>
    </source>
</evidence>
<dbReference type="InterPro" id="IPR013785">
    <property type="entry name" value="Aldolase_TIM"/>
</dbReference>
<protein>
    <recommendedName>
        <fullName evidence="4 12">4-hydroxy-tetrahydrodipicolinate synthase</fullName>
        <ecNumber evidence="4 12">4.3.3.7</ecNumber>
    </recommendedName>
</protein>
<evidence type="ECO:0000256" key="1">
    <source>
        <dbReference type="ARBA" id="ARBA00003294"/>
    </source>
</evidence>
<reference evidence="16 17" key="2">
    <citation type="submission" date="2018-05" db="EMBL/GenBank/DDBJ databases">
        <authorList>
            <person name="Lanie J.A."/>
            <person name="Ng W.-L."/>
            <person name="Kazmierczak K.M."/>
            <person name="Andrzejewski T.M."/>
            <person name="Davidsen T.M."/>
            <person name="Wayne K.J."/>
            <person name="Tettelin H."/>
            <person name="Glass J.I."/>
            <person name="Rusch D."/>
            <person name="Podicherti R."/>
            <person name="Tsui H.-C.T."/>
            <person name="Winkler M.E."/>
        </authorList>
    </citation>
    <scope>NUCLEOTIDE SEQUENCE [LARGE SCALE GENOMIC DNA]</scope>
    <source>
        <strain evidence="16 17">YBY</strain>
    </source>
</reference>
<comment type="function">
    <text evidence="1">Catalyzes the condensation of (S)-aspartate-beta-semialdehyde [(S)-ASA] and pyruvate to 4-hydroxy-tetrahydrodipicolinate (HTPA).</text>
</comment>